<dbReference type="Proteomes" id="UP000318148">
    <property type="component" value="Unassembled WGS sequence"/>
</dbReference>
<reference evidence="1 2" key="1">
    <citation type="submission" date="2019-02" db="EMBL/GenBank/DDBJ databases">
        <title>Prokaryotic population dynamics and viral predation in marine succession experiment using metagenomics: the confinement effect.</title>
        <authorList>
            <person name="Haro-Moreno J.M."/>
            <person name="Rodriguez-Valera F."/>
            <person name="Lopez-Perez M."/>
        </authorList>
    </citation>
    <scope>NUCLEOTIDE SEQUENCE [LARGE SCALE GENOMIC DNA]</scope>
    <source>
        <strain evidence="1">MED-G169</strain>
    </source>
</reference>
<evidence type="ECO:0000313" key="1">
    <source>
        <dbReference type="EMBL" id="RZO07278.1"/>
    </source>
</evidence>
<proteinExistence type="predicted"/>
<comment type="caution">
    <text evidence="1">The sequence shown here is derived from an EMBL/GenBank/DDBJ whole genome shotgun (WGS) entry which is preliminary data.</text>
</comment>
<dbReference type="EMBL" id="SHBO01000014">
    <property type="protein sequence ID" value="RZO07278.1"/>
    <property type="molecule type" value="Genomic_DNA"/>
</dbReference>
<evidence type="ECO:0000313" key="2">
    <source>
        <dbReference type="Proteomes" id="UP000318148"/>
    </source>
</evidence>
<name>A0A520LML8_9GAMM</name>
<sequence>KALNYEKSEFVGLPLDDENQFDQTDNLIKVWTKKVLVEFGISDIE</sequence>
<gene>
    <name evidence="1" type="ORF">EVB02_01760</name>
</gene>
<organism evidence="1 2">
    <name type="scientific">SAR92 clade bacterium</name>
    <dbReference type="NCBI Taxonomy" id="2315479"/>
    <lineage>
        <taxon>Bacteria</taxon>
        <taxon>Pseudomonadati</taxon>
        <taxon>Pseudomonadota</taxon>
        <taxon>Gammaproteobacteria</taxon>
        <taxon>Cellvibrionales</taxon>
        <taxon>Porticoccaceae</taxon>
        <taxon>SAR92 clade</taxon>
    </lineage>
</organism>
<accession>A0A520LML8</accession>
<feature type="non-terminal residue" evidence="1">
    <location>
        <position position="1"/>
    </location>
</feature>
<dbReference type="AlphaFoldDB" id="A0A520LML8"/>
<protein>
    <submittedName>
        <fullName evidence="1">Flavodoxin</fullName>
    </submittedName>
</protein>